<dbReference type="PANTHER" id="PTHR31964:SF113">
    <property type="entry name" value="USPA DOMAIN-CONTAINING PROTEIN"/>
    <property type="match status" value="1"/>
</dbReference>
<evidence type="ECO:0000313" key="4">
    <source>
        <dbReference type="Proteomes" id="UP000730482"/>
    </source>
</evidence>
<dbReference type="PANTHER" id="PTHR31964">
    <property type="entry name" value="ADENINE NUCLEOTIDE ALPHA HYDROLASES-LIKE SUPERFAMILY PROTEIN"/>
    <property type="match status" value="1"/>
</dbReference>
<dbReference type="Proteomes" id="UP000730482">
    <property type="component" value="Unassembled WGS sequence"/>
</dbReference>
<organism evidence="3 4">
    <name type="scientific">Catenulispora pinistramenti</name>
    <dbReference type="NCBI Taxonomy" id="2705254"/>
    <lineage>
        <taxon>Bacteria</taxon>
        <taxon>Bacillati</taxon>
        <taxon>Actinomycetota</taxon>
        <taxon>Actinomycetes</taxon>
        <taxon>Catenulisporales</taxon>
        <taxon>Catenulisporaceae</taxon>
        <taxon>Catenulispora</taxon>
    </lineage>
</organism>
<dbReference type="RefSeq" id="WP_212009867.1">
    <property type="nucleotide sequence ID" value="NZ_JAAFYZ010000046.1"/>
</dbReference>
<dbReference type="Gene3D" id="3.40.50.620">
    <property type="entry name" value="HUPs"/>
    <property type="match status" value="1"/>
</dbReference>
<keyword evidence="4" id="KW-1185">Reference proteome</keyword>
<feature type="domain" description="UspA" evidence="2">
    <location>
        <begin position="11"/>
        <end position="152"/>
    </location>
</feature>
<comment type="caution">
    <text evidence="3">The sequence shown here is derived from an EMBL/GenBank/DDBJ whole genome shotgun (WGS) entry which is preliminary data.</text>
</comment>
<gene>
    <name evidence="3" type="ORF">KGQ19_15620</name>
</gene>
<sequence length="172" mass="17936">MPNQTTDREPRIVVGVDGSPCSKTALLWAMNQARQTGADVEAVAAWQFPTMYGAGFGYAYPSSTFDGVSAAADAQKALDETVSEVCAEVDQPVKVRTRVAEGHPAEVLITAATGARMLVVGTRGHGSFAGILLGSVSQHCVQHAPCPVLVVPPAVETAASQIPNTDEAWSQS</sequence>
<dbReference type="InterPro" id="IPR006015">
    <property type="entry name" value="Universal_stress_UspA"/>
</dbReference>
<accession>A0ABS5KQG8</accession>
<evidence type="ECO:0000256" key="1">
    <source>
        <dbReference type="ARBA" id="ARBA00008791"/>
    </source>
</evidence>
<proteinExistence type="inferred from homology"/>
<dbReference type="InterPro" id="IPR006016">
    <property type="entry name" value="UspA"/>
</dbReference>
<evidence type="ECO:0000259" key="2">
    <source>
        <dbReference type="Pfam" id="PF00582"/>
    </source>
</evidence>
<reference evidence="3 4" key="1">
    <citation type="submission" date="2020-02" db="EMBL/GenBank/DDBJ databases">
        <title>Acidophilic actinobacteria isolated from forest soil.</title>
        <authorList>
            <person name="Golinska P."/>
        </authorList>
    </citation>
    <scope>NUCLEOTIDE SEQUENCE [LARGE SCALE GENOMIC DNA]</scope>
    <source>
        <strain evidence="3 4">NL8</strain>
    </source>
</reference>
<comment type="similarity">
    <text evidence="1">Belongs to the universal stress protein A family.</text>
</comment>
<evidence type="ECO:0000313" key="3">
    <source>
        <dbReference type="EMBL" id="MBS2548293.1"/>
    </source>
</evidence>
<dbReference type="SUPFAM" id="SSF52402">
    <property type="entry name" value="Adenine nucleotide alpha hydrolases-like"/>
    <property type="match status" value="1"/>
</dbReference>
<dbReference type="CDD" id="cd23659">
    <property type="entry name" value="USP_At3g01520-like"/>
    <property type="match status" value="1"/>
</dbReference>
<dbReference type="PRINTS" id="PR01438">
    <property type="entry name" value="UNVRSLSTRESS"/>
</dbReference>
<protein>
    <submittedName>
        <fullName evidence="3">Universal stress protein</fullName>
    </submittedName>
</protein>
<dbReference type="EMBL" id="JAAFYZ010000046">
    <property type="protein sequence ID" value="MBS2548293.1"/>
    <property type="molecule type" value="Genomic_DNA"/>
</dbReference>
<dbReference type="Pfam" id="PF00582">
    <property type="entry name" value="Usp"/>
    <property type="match status" value="1"/>
</dbReference>
<dbReference type="InterPro" id="IPR014729">
    <property type="entry name" value="Rossmann-like_a/b/a_fold"/>
</dbReference>
<name>A0ABS5KQG8_9ACTN</name>